<dbReference type="GO" id="GO:0016646">
    <property type="term" value="F:oxidoreductase activity, acting on the CH-NH group of donors, NAD or NADP as acceptor"/>
    <property type="evidence" value="ECO:0007669"/>
    <property type="project" value="TreeGrafter"/>
</dbReference>
<dbReference type="AlphaFoldDB" id="A0A418KXA7"/>
<proteinExistence type="predicted"/>
<dbReference type="InterPro" id="IPR016040">
    <property type="entry name" value="NAD(P)-bd_dom"/>
</dbReference>
<dbReference type="InterPro" id="IPR051606">
    <property type="entry name" value="Polyketide_Oxido-like"/>
</dbReference>
<evidence type="ECO:0000259" key="1">
    <source>
        <dbReference type="Pfam" id="PF13460"/>
    </source>
</evidence>
<evidence type="ECO:0000313" key="2">
    <source>
        <dbReference type="EMBL" id="RIQ37457.1"/>
    </source>
</evidence>
<sequence>MRRIVVFGAGGRAGRAVLAEAAGRGWDVTAVVRDPARHADLSGGDGARVTLAAGDGTDPDAVERLAAGHDAAVHAAASLAVPAGEFFPAAASALLTGLAAARVPRLVAVGLASQLPDVTGTPLLDTPGYPSEYRDFMLGHGAGLDVFRRNAETAIDWLVVAPAGDFDHGGTPAGGYRFVPGSVAARITYADLAVAVADEIERPRHHRLLVGVAAPG</sequence>
<dbReference type="RefSeq" id="WP_119658018.1">
    <property type="nucleotide sequence ID" value="NZ_QUAL01000005.1"/>
</dbReference>
<name>A0A418KXA7_9ACTN</name>
<dbReference type="PANTHER" id="PTHR43355:SF2">
    <property type="entry name" value="FLAVIN REDUCTASE (NADPH)"/>
    <property type="match status" value="1"/>
</dbReference>
<gene>
    <name evidence="2" type="ORF">DY240_00495</name>
</gene>
<feature type="domain" description="NAD(P)-binding" evidence="1">
    <location>
        <begin position="8"/>
        <end position="202"/>
    </location>
</feature>
<dbReference type="InterPro" id="IPR036291">
    <property type="entry name" value="NAD(P)-bd_dom_sf"/>
</dbReference>
<dbReference type="OrthoDB" id="3191258at2"/>
<organism evidence="2 3">
    <name type="scientific">Jiangella rhizosphaerae</name>
    <dbReference type="NCBI Taxonomy" id="2293569"/>
    <lineage>
        <taxon>Bacteria</taxon>
        <taxon>Bacillati</taxon>
        <taxon>Actinomycetota</taxon>
        <taxon>Actinomycetes</taxon>
        <taxon>Jiangellales</taxon>
        <taxon>Jiangellaceae</taxon>
        <taxon>Jiangella</taxon>
    </lineage>
</organism>
<evidence type="ECO:0000313" key="3">
    <source>
        <dbReference type="Proteomes" id="UP000284057"/>
    </source>
</evidence>
<dbReference type="PANTHER" id="PTHR43355">
    <property type="entry name" value="FLAVIN REDUCTASE (NADPH)"/>
    <property type="match status" value="1"/>
</dbReference>
<dbReference type="Gene3D" id="3.40.50.720">
    <property type="entry name" value="NAD(P)-binding Rossmann-like Domain"/>
    <property type="match status" value="1"/>
</dbReference>
<dbReference type="EMBL" id="QUAL01000005">
    <property type="protein sequence ID" value="RIQ37457.1"/>
    <property type="molecule type" value="Genomic_DNA"/>
</dbReference>
<dbReference type="Pfam" id="PF13460">
    <property type="entry name" value="NAD_binding_10"/>
    <property type="match status" value="1"/>
</dbReference>
<dbReference type="SUPFAM" id="SSF51735">
    <property type="entry name" value="NAD(P)-binding Rossmann-fold domains"/>
    <property type="match status" value="1"/>
</dbReference>
<reference evidence="2 3" key="1">
    <citation type="submission" date="2018-09" db="EMBL/GenBank/DDBJ databases">
        <title>Isolation, diversity and antifungal activity of actinobacteria from wheat.</title>
        <authorList>
            <person name="Han C."/>
        </authorList>
    </citation>
    <scope>NUCLEOTIDE SEQUENCE [LARGE SCALE GENOMIC DNA]</scope>
    <source>
        <strain evidence="2 3">NEAU-YY265</strain>
    </source>
</reference>
<keyword evidence="3" id="KW-1185">Reference proteome</keyword>
<comment type="caution">
    <text evidence="2">The sequence shown here is derived from an EMBL/GenBank/DDBJ whole genome shotgun (WGS) entry which is preliminary data.</text>
</comment>
<protein>
    <submittedName>
        <fullName evidence="2">NAD-dependent epimerase/dehydratase family protein</fullName>
    </submittedName>
</protein>
<dbReference type="Proteomes" id="UP000284057">
    <property type="component" value="Unassembled WGS sequence"/>
</dbReference>
<accession>A0A418KXA7</accession>